<feature type="binding site" evidence="3">
    <location>
        <position position="98"/>
    </location>
    <ligand>
        <name>NAD(+)</name>
        <dbReference type="ChEBI" id="CHEBI:57540"/>
    </ligand>
</feature>
<dbReference type="OrthoDB" id="9771883at2"/>
<feature type="domain" description="3-hydroxyacyl-CoA dehydrogenase C-terminal" evidence="4">
    <location>
        <begin position="188"/>
        <end position="282"/>
    </location>
</feature>
<feature type="binding site" evidence="3">
    <location>
        <position position="93"/>
    </location>
    <ligand>
        <name>NAD(+)</name>
        <dbReference type="ChEBI" id="CHEBI:57540"/>
    </ligand>
</feature>
<dbReference type="Gene3D" id="1.10.1040.10">
    <property type="entry name" value="N-(1-d-carboxylethyl)-l-norvaline Dehydrogenase, domain 2"/>
    <property type="match status" value="1"/>
</dbReference>
<dbReference type="InterPro" id="IPR036291">
    <property type="entry name" value="NAD(P)-bd_dom_sf"/>
</dbReference>
<dbReference type="GO" id="GO:0006631">
    <property type="term" value="P:fatty acid metabolic process"/>
    <property type="evidence" value="ECO:0007669"/>
    <property type="project" value="InterPro"/>
</dbReference>
<dbReference type="AlphaFoldDB" id="A0A5K7ZNP9"/>
<evidence type="ECO:0000313" key="6">
    <source>
        <dbReference type="EMBL" id="BBO77847.1"/>
    </source>
</evidence>
<evidence type="ECO:0000259" key="4">
    <source>
        <dbReference type="Pfam" id="PF00725"/>
    </source>
</evidence>
<feature type="binding site" evidence="3">
    <location>
        <position position="120"/>
    </location>
    <ligand>
        <name>NAD(+)</name>
        <dbReference type="ChEBI" id="CHEBI:57540"/>
    </ligand>
</feature>
<feature type="domain" description="3-hydroxyacyl-CoA dehydrogenase NAD binding" evidence="5">
    <location>
        <begin position="5"/>
        <end position="184"/>
    </location>
</feature>
<dbReference type="EMBL" id="AP021875">
    <property type="protein sequence ID" value="BBO77847.1"/>
    <property type="molecule type" value="Genomic_DNA"/>
</dbReference>
<dbReference type="RefSeq" id="WP_155306546.1">
    <property type="nucleotide sequence ID" value="NZ_AP021875.1"/>
</dbReference>
<dbReference type="FunFam" id="3.40.50.720:FF:000009">
    <property type="entry name" value="Fatty oxidation complex, alpha subunit"/>
    <property type="match status" value="1"/>
</dbReference>
<organism evidence="6 7">
    <name type="scientific">Desulfosarcina widdelii</name>
    <dbReference type="NCBI Taxonomy" id="947919"/>
    <lineage>
        <taxon>Bacteria</taxon>
        <taxon>Pseudomonadati</taxon>
        <taxon>Thermodesulfobacteriota</taxon>
        <taxon>Desulfobacteria</taxon>
        <taxon>Desulfobacterales</taxon>
        <taxon>Desulfosarcinaceae</taxon>
        <taxon>Desulfosarcina</taxon>
    </lineage>
</organism>
<dbReference type="SUPFAM" id="SSF51735">
    <property type="entry name" value="NAD(P)-binding Rossmann-fold domains"/>
    <property type="match status" value="1"/>
</dbReference>
<dbReference type="SUPFAM" id="SSF48179">
    <property type="entry name" value="6-phosphogluconate dehydrogenase C-terminal domain-like"/>
    <property type="match status" value="1"/>
</dbReference>
<feature type="binding site" evidence="3">
    <location>
        <position position="144"/>
    </location>
    <ligand>
        <name>NAD(+)</name>
        <dbReference type="ChEBI" id="CHEBI:57540"/>
    </ligand>
</feature>
<dbReference type="InterPro" id="IPR008927">
    <property type="entry name" value="6-PGluconate_DH-like_C_sf"/>
</dbReference>
<dbReference type="GO" id="GO:0070403">
    <property type="term" value="F:NAD+ binding"/>
    <property type="evidence" value="ECO:0007669"/>
    <property type="project" value="InterPro"/>
</dbReference>
<dbReference type="Pfam" id="PF00725">
    <property type="entry name" value="3HCDH"/>
    <property type="match status" value="1"/>
</dbReference>
<evidence type="ECO:0000256" key="1">
    <source>
        <dbReference type="ARBA" id="ARBA00023002"/>
    </source>
</evidence>
<reference evidence="6 7" key="1">
    <citation type="submission" date="2019-11" db="EMBL/GenBank/DDBJ databases">
        <title>Comparative genomics of hydrocarbon-degrading Desulfosarcina strains.</title>
        <authorList>
            <person name="Watanabe M."/>
            <person name="Kojima H."/>
            <person name="Fukui M."/>
        </authorList>
    </citation>
    <scope>NUCLEOTIDE SEQUENCE [LARGE SCALE GENOMIC DNA]</scope>
    <source>
        <strain evidence="6 7">PP31</strain>
    </source>
</reference>
<evidence type="ECO:0000256" key="2">
    <source>
        <dbReference type="PIRSR" id="PIRSR000105-1"/>
    </source>
</evidence>
<proteinExistence type="predicted"/>
<evidence type="ECO:0000313" key="7">
    <source>
        <dbReference type="Proteomes" id="UP000427769"/>
    </source>
</evidence>
<sequence length="286" mass="31268">MEIKNVCILGSGLMGSGIAQVCAQAGYSVALYDIEQRFIDNGLKIINKNLTRNVEKGKLSQSEVDDILGRIAPTLELKAAAGNADIVVEVVIEVMDVKKKLFVELDNIVPGHCLFFTNTSGLSITELAAMTQRPDRFIGTHFFNPVPVMRLLEIIKGYETSDETLEIAMEWGKKIGKEAIVVNEAPAFAVNRLLCVMLNEAFFALDEGVATAEDIDKGMSLGCNHPIGPLGLSDLIGLDTLLHIMEGLNKEIGDKYRPAPLLKKLVRAGRFGRKSGKGVYEYSKKQ</sequence>
<keyword evidence="7" id="KW-1185">Reference proteome</keyword>
<dbReference type="PANTHER" id="PTHR48075">
    <property type="entry name" value="3-HYDROXYACYL-COA DEHYDROGENASE FAMILY PROTEIN"/>
    <property type="match status" value="1"/>
</dbReference>
<dbReference type="Pfam" id="PF02737">
    <property type="entry name" value="3HCDH_N"/>
    <property type="match status" value="1"/>
</dbReference>
<dbReference type="Proteomes" id="UP000427769">
    <property type="component" value="Chromosome"/>
</dbReference>
<feature type="binding site" evidence="3">
    <location>
        <position position="33"/>
    </location>
    <ligand>
        <name>NAD(+)</name>
        <dbReference type="ChEBI" id="CHEBI:57540"/>
    </ligand>
</feature>
<dbReference type="GO" id="GO:0016616">
    <property type="term" value="F:oxidoreductase activity, acting on the CH-OH group of donors, NAD or NADP as acceptor"/>
    <property type="evidence" value="ECO:0007669"/>
    <property type="project" value="InterPro"/>
</dbReference>
<feature type="binding site" evidence="3">
    <location>
        <position position="274"/>
    </location>
    <ligand>
        <name>NAD(+)</name>
        <dbReference type="ChEBI" id="CHEBI:57540"/>
    </ligand>
</feature>
<keyword evidence="1" id="KW-0560">Oxidoreductase</keyword>
<gene>
    <name evidence="6" type="ORF">DSCW_52640</name>
</gene>
<dbReference type="InterPro" id="IPR006108">
    <property type="entry name" value="3HC_DH_C"/>
</dbReference>
<feature type="binding site" evidence="3">
    <location>
        <begin position="10"/>
        <end position="15"/>
    </location>
    <ligand>
        <name>NAD(+)</name>
        <dbReference type="ChEBI" id="CHEBI:57540"/>
    </ligand>
</feature>
<name>A0A5K7ZNP9_9BACT</name>
<dbReference type="PIRSF" id="PIRSF000105">
    <property type="entry name" value="HCDH"/>
    <property type="match status" value="1"/>
</dbReference>
<accession>A0A5K7ZNP9</accession>
<dbReference type="PANTHER" id="PTHR48075:SF5">
    <property type="entry name" value="3-HYDROXYBUTYRYL-COA DEHYDROGENASE"/>
    <property type="match status" value="1"/>
</dbReference>
<feature type="site" description="Important for catalytic activity" evidence="2">
    <location>
        <position position="141"/>
    </location>
</feature>
<dbReference type="Gene3D" id="3.40.50.720">
    <property type="entry name" value="NAD(P)-binding Rossmann-like Domain"/>
    <property type="match status" value="1"/>
</dbReference>
<dbReference type="InterPro" id="IPR022694">
    <property type="entry name" value="3-OHacyl-CoA_DH"/>
</dbReference>
<dbReference type="InterPro" id="IPR013328">
    <property type="entry name" value="6PGD_dom2"/>
</dbReference>
<evidence type="ECO:0000256" key="3">
    <source>
        <dbReference type="PIRSR" id="PIRSR000105-2"/>
    </source>
</evidence>
<protein>
    <submittedName>
        <fullName evidence="6">3-hydroxybutyryl-CoA dehydrogenase</fullName>
    </submittedName>
</protein>
<dbReference type="InterPro" id="IPR006176">
    <property type="entry name" value="3-OHacyl-CoA_DH_NAD-bd"/>
</dbReference>
<dbReference type="KEGG" id="dwd:DSCW_52640"/>
<evidence type="ECO:0000259" key="5">
    <source>
        <dbReference type="Pfam" id="PF02737"/>
    </source>
</evidence>
<keyword evidence="3" id="KW-0520">NAD</keyword>